<evidence type="ECO:0000256" key="2">
    <source>
        <dbReference type="ARBA" id="ARBA00022989"/>
    </source>
</evidence>
<keyword evidence="1" id="KW-0812">Transmembrane</keyword>
<name>A0A1I7X0T4_HETBA</name>
<evidence type="ECO:0000313" key="5">
    <source>
        <dbReference type="WBParaSite" id="Hba_11173"/>
    </source>
</evidence>
<reference evidence="5" key="1">
    <citation type="submission" date="2016-11" db="UniProtKB">
        <authorList>
            <consortium name="WormBaseParasite"/>
        </authorList>
    </citation>
    <scope>IDENTIFICATION</scope>
</reference>
<keyword evidence="3" id="KW-0472">Membrane</keyword>
<dbReference type="WBParaSite" id="Hba_11173">
    <property type="protein sequence ID" value="Hba_11173"/>
    <property type="gene ID" value="Hba_11173"/>
</dbReference>
<dbReference type="AlphaFoldDB" id="A0A1I7X0T4"/>
<accession>A0A1I7X0T4</accession>
<evidence type="ECO:0000256" key="3">
    <source>
        <dbReference type="ARBA" id="ARBA00023136"/>
    </source>
</evidence>
<evidence type="ECO:0000256" key="1">
    <source>
        <dbReference type="ARBA" id="ARBA00022692"/>
    </source>
</evidence>
<proteinExistence type="predicted"/>
<organism evidence="4 5">
    <name type="scientific">Heterorhabditis bacteriophora</name>
    <name type="common">Entomopathogenic nematode worm</name>
    <dbReference type="NCBI Taxonomy" id="37862"/>
    <lineage>
        <taxon>Eukaryota</taxon>
        <taxon>Metazoa</taxon>
        <taxon>Ecdysozoa</taxon>
        <taxon>Nematoda</taxon>
        <taxon>Chromadorea</taxon>
        <taxon>Rhabditida</taxon>
        <taxon>Rhabditina</taxon>
        <taxon>Rhabditomorpha</taxon>
        <taxon>Strongyloidea</taxon>
        <taxon>Heterorhabditidae</taxon>
        <taxon>Heterorhabditis</taxon>
    </lineage>
</organism>
<dbReference type="GO" id="GO:0005524">
    <property type="term" value="F:ATP binding"/>
    <property type="evidence" value="ECO:0007669"/>
    <property type="project" value="InterPro"/>
</dbReference>
<protein>
    <submittedName>
        <fullName evidence="5">DUF2757 family protein</fullName>
    </submittedName>
</protein>
<evidence type="ECO:0000313" key="4">
    <source>
        <dbReference type="Proteomes" id="UP000095283"/>
    </source>
</evidence>
<keyword evidence="2" id="KW-1133">Transmembrane helix</keyword>
<sequence>MRYSEWKDYLLLVGGIILALINGALMPLNSVVFEEHLSPYLMRASCTLHQKKVPESCNETRYGVVRFTTDRSTHNENEQLRESIESGSKAWHTDGIYDGHFWSCASCTYVWLYGSSILAIDAIKIVYMKYHLNSCGVKMNNLNPNRL</sequence>
<dbReference type="Gene3D" id="1.20.1560.10">
    <property type="entry name" value="ABC transporter type 1, transmembrane domain"/>
    <property type="match status" value="1"/>
</dbReference>
<dbReference type="Proteomes" id="UP000095283">
    <property type="component" value="Unplaced"/>
</dbReference>
<dbReference type="InterPro" id="IPR036640">
    <property type="entry name" value="ABC1_TM_sf"/>
</dbReference>
<keyword evidence="4" id="KW-1185">Reference proteome</keyword>
<dbReference type="GO" id="GO:0016020">
    <property type="term" value="C:membrane"/>
    <property type="evidence" value="ECO:0007669"/>
    <property type="project" value="InterPro"/>
</dbReference>